<feature type="domain" description="MATH" evidence="1">
    <location>
        <begin position="157"/>
        <end position="272"/>
    </location>
</feature>
<reference evidence="2" key="1">
    <citation type="submission" date="2022-07" db="EMBL/GenBank/DDBJ databases">
        <authorList>
            <person name="Trinca V."/>
            <person name="Uliana J.V.C."/>
            <person name="Torres T.T."/>
            <person name="Ward R.J."/>
            <person name="Monesi N."/>
        </authorList>
    </citation>
    <scope>NUCLEOTIDE SEQUENCE</scope>
    <source>
        <strain evidence="2">HSMRA1968</strain>
        <tissue evidence="2">Whole embryos</tissue>
    </source>
</reference>
<dbReference type="PANTHER" id="PTHR47022">
    <property type="entry name" value="BTB AND MATH DOMAIN-CONTAINING PROTEIN 36-RELATED"/>
    <property type="match status" value="1"/>
</dbReference>
<dbReference type="EMBL" id="WJQU01000002">
    <property type="protein sequence ID" value="KAJ6640653.1"/>
    <property type="molecule type" value="Genomic_DNA"/>
</dbReference>
<name>A0A9Q0MYZ7_9DIPT</name>
<dbReference type="PANTHER" id="PTHR47022:SF1">
    <property type="entry name" value="BTB AND MATH DOMAIN-CONTAINING PROTEIN 36-RELATED"/>
    <property type="match status" value="1"/>
</dbReference>
<keyword evidence="3" id="KW-1185">Reference proteome</keyword>
<dbReference type="CDD" id="cd00121">
    <property type="entry name" value="MATH"/>
    <property type="match status" value="1"/>
</dbReference>
<dbReference type="OrthoDB" id="7789555at2759"/>
<proteinExistence type="predicted"/>
<evidence type="ECO:0000313" key="3">
    <source>
        <dbReference type="Proteomes" id="UP001151699"/>
    </source>
</evidence>
<accession>A0A9Q0MYZ7</accession>
<organism evidence="2 3">
    <name type="scientific">Pseudolycoriella hygida</name>
    <dbReference type="NCBI Taxonomy" id="35572"/>
    <lineage>
        <taxon>Eukaryota</taxon>
        <taxon>Metazoa</taxon>
        <taxon>Ecdysozoa</taxon>
        <taxon>Arthropoda</taxon>
        <taxon>Hexapoda</taxon>
        <taxon>Insecta</taxon>
        <taxon>Pterygota</taxon>
        <taxon>Neoptera</taxon>
        <taxon>Endopterygota</taxon>
        <taxon>Diptera</taxon>
        <taxon>Nematocera</taxon>
        <taxon>Sciaroidea</taxon>
        <taxon>Sciaridae</taxon>
        <taxon>Pseudolycoriella</taxon>
    </lineage>
</organism>
<comment type="caution">
    <text evidence="2">The sequence shown here is derived from an EMBL/GenBank/DDBJ whole genome shotgun (WGS) entry which is preliminary data.</text>
</comment>
<sequence>MGLAETKIAVEARMALIPEITFPLKVPNIMYVQGVPWLIQICKETQGVEKRLEIRLCCKKDDLADWKYSAAATVKLVPFGSSSNVIEKRIKPSVFNCLVSYRSTYIPWSDIFDNVHSYVQGDAINLEIKITAEDYDRSDRSVLDFKCLTKSCEKGCLAKYYLTISHVSNLFAVASSKFKLHGLPWKLIVYKSHTNHLGIYSQLEQNGFHNHQMRVRLVPTNWLDKPIEIVETYKSDQQTEMNPFDEIISWDELHKPDSRFIRNDSVSLEVEFSVDWFWIWDHKNCMKDKPCNAVRGSRVNQKAAVAKT</sequence>
<dbReference type="Proteomes" id="UP001151699">
    <property type="component" value="Chromosome B"/>
</dbReference>
<dbReference type="PROSITE" id="PS50144">
    <property type="entry name" value="MATH"/>
    <property type="match status" value="1"/>
</dbReference>
<evidence type="ECO:0000313" key="2">
    <source>
        <dbReference type="EMBL" id="KAJ6640653.1"/>
    </source>
</evidence>
<gene>
    <name evidence="2" type="ORF">Bhyg_05584</name>
</gene>
<dbReference type="InterPro" id="IPR002083">
    <property type="entry name" value="MATH/TRAF_dom"/>
</dbReference>
<dbReference type="AlphaFoldDB" id="A0A9Q0MYZ7"/>
<dbReference type="Pfam" id="PF00917">
    <property type="entry name" value="MATH"/>
    <property type="match status" value="2"/>
</dbReference>
<dbReference type="InterPro" id="IPR008974">
    <property type="entry name" value="TRAF-like"/>
</dbReference>
<dbReference type="SUPFAM" id="SSF49599">
    <property type="entry name" value="TRAF domain-like"/>
    <property type="match status" value="1"/>
</dbReference>
<evidence type="ECO:0000259" key="1">
    <source>
        <dbReference type="PROSITE" id="PS50144"/>
    </source>
</evidence>
<dbReference type="Gene3D" id="2.60.210.10">
    <property type="entry name" value="Apoptosis, Tumor Necrosis Factor Receptor Associated Protein 2, Chain A"/>
    <property type="match status" value="2"/>
</dbReference>
<protein>
    <recommendedName>
        <fullName evidence="1">MATH domain-containing protein</fullName>
    </recommendedName>
</protein>